<dbReference type="InterPro" id="IPR045864">
    <property type="entry name" value="aa-tRNA-synth_II/BPL/LPL"/>
</dbReference>
<evidence type="ECO:0000256" key="5">
    <source>
        <dbReference type="ARBA" id="ARBA00023146"/>
    </source>
</evidence>
<dbReference type="AlphaFoldDB" id="A0A158QAW9"/>
<name>A0A158QAW9_ENTVE</name>
<dbReference type="Gene3D" id="2.40.50.140">
    <property type="entry name" value="Nucleic acid-binding proteins"/>
    <property type="match status" value="1"/>
</dbReference>
<dbReference type="Proteomes" id="UP000274131">
    <property type="component" value="Unassembled WGS sequence"/>
</dbReference>
<dbReference type="SUPFAM" id="SSF50249">
    <property type="entry name" value="Nucleic acid-binding proteins"/>
    <property type="match status" value="1"/>
</dbReference>
<dbReference type="GO" id="GO:0005739">
    <property type="term" value="C:mitochondrion"/>
    <property type="evidence" value="ECO:0007669"/>
    <property type="project" value="TreeGrafter"/>
</dbReference>
<dbReference type="Pfam" id="PF00152">
    <property type="entry name" value="tRNA-synt_2"/>
    <property type="match status" value="1"/>
</dbReference>
<feature type="domain" description="Aminoacyl-transfer RNA synthetases class-II family profile" evidence="6">
    <location>
        <begin position="143"/>
        <end position="345"/>
    </location>
</feature>
<dbReference type="OrthoDB" id="360585at2759"/>
<dbReference type="InterPro" id="IPR012340">
    <property type="entry name" value="NA-bd_OB-fold"/>
</dbReference>
<proteinExistence type="predicted"/>
<dbReference type="InterPro" id="IPR004364">
    <property type="entry name" value="Aa-tRNA-synt_II"/>
</dbReference>
<evidence type="ECO:0000313" key="8">
    <source>
        <dbReference type="Proteomes" id="UP000274131"/>
    </source>
</evidence>
<dbReference type="PROSITE" id="PS50862">
    <property type="entry name" value="AA_TRNA_LIGASE_II"/>
    <property type="match status" value="1"/>
</dbReference>
<keyword evidence="3" id="KW-0067">ATP-binding</keyword>
<gene>
    <name evidence="7" type="ORF">EVEC_LOCUS6745</name>
</gene>
<organism evidence="9">
    <name type="scientific">Enterobius vermicularis</name>
    <name type="common">Human pinworm</name>
    <dbReference type="NCBI Taxonomy" id="51028"/>
    <lineage>
        <taxon>Eukaryota</taxon>
        <taxon>Metazoa</taxon>
        <taxon>Ecdysozoa</taxon>
        <taxon>Nematoda</taxon>
        <taxon>Chromadorea</taxon>
        <taxon>Rhabditida</taxon>
        <taxon>Spirurina</taxon>
        <taxon>Oxyuridomorpha</taxon>
        <taxon>Oxyuroidea</taxon>
        <taxon>Oxyuridae</taxon>
        <taxon>Enterobius</taxon>
    </lineage>
</organism>
<sequence length="358" mass="39983">MKRQYRLYSSRTGWADKVHRKGKFMFVHIHDGLTTGSLQIVVPRSVCKSVTVGSAVKANGKWVKSEGAQQDMELFATDFVVVGPNTYQRTLVIKFTVTCISCQSTQGFVHVDPPVLSLNDCEGGGDVFVVDVSDYSNFSGIPKVYTIGNTFRAEKSLTRHHLAEFQMLEAEVGFVDKIEEVCDLVEKYIGYIGFKPLLLSFSSATFPRLSFVEAKSILDRQGECFSGKGLTKQQELALVEYCKSPVFVTHFPHSQRAFYMRRTPDGANAECFDLLSGVVGELVGGSLRENDPNELRSRNCGPSLDWYINLREQGQPPSGGFGIGIERFLQTLLGIPNIRDTVAFPRWCHRHCNLQCIV</sequence>
<protein>
    <submittedName>
        <fullName evidence="9">AA_TRNA_LIGASE_II domain-containing protein</fullName>
    </submittedName>
</protein>
<reference evidence="9" key="1">
    <citation type="submission" date="2016-04" db="UniProtKB">
        <authorList>
            <consortium name="WormBaseParasite"/>
        </authorList>
    </citation>
    <scope>IDENTIFICATION</scope>
</reference>
<evidence type="ECO:0000256" key="3">
    <source>
        <dbReference type="ARBA" id="ARBA00022840"/>
    </source>
</evidence>
<accession>A0A158QAW9</accession>
<dbReference type="PANTHER" id="PTHR22594">
    <property type="entry name" value="ASPARTYL/LYSYL-TRNA SYNTHETASE"/>
    <property type="match status" value="1"/>
</dbReference>
<dbReference type="GO" id="GO:0003676">
    <property type="term" value="F:nucleic acid binding"/>
    <property type="evidence" value="ECO:0007669"/>
    <property type="project" value="InterPro"/>
</dbReference>
<dbReference type="PANTHER" id="PTHR22594:SF34">
    <property type="entry name" value="ASPARAGINE--TRNA LIGASE, MITOCHONDRIAL-RELATED"/>
    <property type="match status" value="1"/>
</dbReference>
<reference evidence="7 8" key="2">
    <citation type="submission" date="2018-10" db="EMBL/GenBank/DDBJ databases">
        <authorList>
            <consortium name="Pathogen Informatics"/>
        </authorList>
    </citation>
    <scope>NUCLEOTIDE SEQUENCE [LARGE SCALE GENOMIC DNA]</scope>
</reference>
<keyword evidence="8" id="KW-1185">Reference proteome</keyword>
<evidence type="ECO:0000256" key="1">
    <source>
        <dbReference type="ARBA" id="ARBA00022598"/>
    </source>
</evidence>
<dbReference type="InterPro" id="IPR004365">
    <property type="entry name" value="NA-bd_OB_tRNA"/>
</dbReference>
<dbReference type="SUPFAM" id="SSF55681">
    <property type="entry name" value="Class II aaRS and biotin synthetases"/>
    <property type="match status" value="1"/>
</dbReference>
<evidence type="ECO:0000313" key="7">
    <source>
        <dbReference type="EMBL" id="VDD91994.1"/>
    </source>
</evidence>
<keyword evidence="4" id="KW-0648">Protein biosynthesis</keyword>
<dbReference type="WBParaSite" id="EVEC_0000722401-mRNA-1">
    <property type="protein sequence ID" value="EVEC_0000722401-mRNA-1"/>
    <property type="gene ID" value="EVEC_0000722401"/>
</dbReference>
<dbReference type="GO" id="GO:0006421">
    <property type="term" value="P:asparaginyl-tRNA aminoacylation"/>
    <property type="evidence" value="ECO:0007669"/>
    <property type="project" value="TreeGrafter"/>
</dbReference>
<keyword evidence="5" id="KW-0030">Aminoacyl-tRNA synthetase</keyword>
<evidence type="ECO:0000256" key="2">
    <source>
        <dbReference type="ARBA" id="ARBA00022741"/>
    </source>
</evidence>
<dbReference type="GO" id="GO:0005524">
    <property type="term" value="F:ATP binding"/>
    <property type="evidence" value="ECO:0007669"/>
    <property type="project" value="UniProtKB-KW"/>
</dbReference>
<dbReference type="Pfam" id="PF01336">
    <property type="entry name" value="tRNA_anti-codon"/>
    <property type="match status" value="1"/>
</dbReference>
<evidence type="ECO:0000256" key="4">
    <source>
        <dbReference type="ARBA" id="ARBA00022917"/>
    </source>
</evidence>
<dbReference type="InterPro" id="IPR006195">
    <property type="entry name" value="aa-tRNA-synth_II"/>
</dbReference>
<dbReference type="EMBL" id="UXUI01008632">
    <property type="protein sequence ID" value="VDD91994.1"/>
    <property type="molecule type" value="Genomic_DNA"/>
</dbReference>
<dbReference type="GO" id="GO:0004816">
    <property type="term" value="F:asparagine-tRNA ligase activity"/>
    <property type="evidence" value="ECO:0007669"/>
    <property type="project" value="TreeGrafter"/>
</dbReference>
<keyword evidence="2" id="KW-0547">Nucleotide-binding</keyword>
<evidence type="ECO:0000259" key="6">
    <source>
        <dbReference type="PROSITE" id="PS50862"/>
    </source>
</evidence>
<dbReference type="STRING" id="51028.A0A158QAW9"/>
<keyword evidence="1" id="KW-0436">Ligase</keyword>
<dbReference type="Gene3D" id="3.30.930.10">
    <property type="entry name" value="Bira Bifunctional Protein, Domain 2"/>
    <property type="match status" value="1"/>
</dbReference>
<evidence type="ECO:0000313" key="9">
    <source>
        <dbReference type="WBParaSite" id="EVEC_0000722401-mRNA-1"/>
    </source>
</evidence>